<dbReference type="RefSeq" id="WP_005431165.1">
    <property type="nucleotide sequence ID" value="NZ_KE150480.1"/>
</dbReference>
<reference evidence="2 3" key="1">
    <citation type="submission" date="2013-04" db="EMBL/GenBank/DDBJ databases">
        <title>The Genome Sequence of Sutterella wadsworthensis HGA0223.</title>
        <authorList>
            <consortium name="The Broad Institute Genomics Platform"/>
            <person name="Earl A."/>
            <person name="Ward D."/>
            <person name="Feldgarden M."/>
            <person name="Gevers D."/>
            <person name="Schmidt T.M."/>
            <person name="Dover J."/>
            <person name="Dai D."/>
            <person name="Walker B."/>
            <person name="Young S."/>
            <person name="Zeng Q."/>
            <person name="Gargeya S."/>
            <person name="Fitzgerald M."/>
            <person name="Haas B."/>
            <person name="Abouelleil A."/>
            <person name="Allen A.W."/>
            <person name="Alvarado L."/>
            <person name="Arachchi H.M."/>
            <person name="Berlin A.M."/>
            <person name="Chapman S.B."/>
            <person name="Gainer-Dewar J."/>
            <person name="Goldberg J."/>
            <person name="Griggs A."/>
            <person name="Gujja S."/>
            <person name="Hansen M."/>
            <person name="Howarth C."/>
            <person name="Imamovic A."/>
            <person name="Ireland A."/>
            <person name="Larimer J."/>
            <person name="McCowan C."/>
            <person name="Murphy C."/>
            <person name="Pearson M."/>
            <person name="Poon T.W."/>
            <person name="Priest M."/>
            <person name="Roberts A."/>
            <person name="Saif S."/>
            <person name="Shea T."/>
            <person name="Sisk P."/>
            <person name="Sykes S."/>
            <person name="Wortman J."/>
            <person name="Nusbaum C."/>
            <person name="Birren B."/>
        </authorList>
    </citation>
    <scope>NUCLEOTIDE SEQUENCE [LARGE SCALE GENOMIC DNA]</scope>
    <source>
        <strain evidence="2 3">HGA0223</strain>
    </source>
</reference>
<keyword evidence="3" id="KW-1185">Reference proteome</keyword>
<sequence length="156" mass="17360">MLHHHSCSALVLACCLAASGAASAWPDPANLGSKTAGSDGCEPASTPCLQLWSEMSAQERAKLWPYLDEASKTSYWRGLSNEERNELRSYMSARDQEALRRRFSLDARGDGGQVKHPKLCREDMRLMREQIMEVHMQHLGSADRRHGAKDLNAPGH</sequence>
<evidence type="ECO:0008006" key="4">
    <source>
        <dbReference type="Google" id="ProtNLM"/>
    </source>
</evidence>
<evidence type="ECO:0000313" key="3">
    <source>
        <dbReference type="Proteomes" id="UP000014400"/>
    </source>
</evidence>
<organism evidence="2 3">
    <name type="scientific">Sutterella wadsworthensis HGA0223</name>
    <dbReference type="NCBI Taxonomy" id="1203554"/>
    <lineage>
        <taxon>Bacteria</taxon>
        <taxon>Pseudomonadati</taxon>
        <taxon>Pseudomonadota</taxon>
        <taxon>Betaproteobacteria</taxon>
        <taxon>Burkholderiales</taxon>
        <taxon>Sutterellaceae</taxon>
        <taxon>Sutterella</taxon>
    </lineage>
</organism>
<evidence type="ECO:0000313" key="2">
    <source>
        <dbReference type="EMBL" id="EPE01074.1"/>
    </source>
</evidence>
<evidence type="ECO:0000256" key="1">
    <source>
        <dbReference type="SAM" id="SignalP"/>
    </source>
</evidence>
<feature type="chain" id="PRO_5004506272" description="Lysozyme inhibitor LprI N-terminal domain-containing protein" evidence="1">
    <location>
        <begin position="25"/>
        <end position="156"/>
    </location>
</feature>
<proteinExistence type="predicted"/>
<dbReference type="GeneID" id="64061775"/>
<accession>S3BIE0</accession>
<dbReference type="eggNOG" id="ENOG5032QI0">
    <property type="taxonomic scope" value="Bacteria"/>
</dbReference>
<protein>
    <recommendedName>
        <fullName evidence="4">Lysozyme inhibitor LprI N-terminal domain-containing protein</fullName>
    </recommendedName>
</protein>
<dbReference type="PATRIC" id="fig|1203554.3.peg.364"/>
<dbReference type="Proteomes" id="UP000014400">
    <property type="component" value="Unassembled WGS sequence"/>
</dbReference>
<comment type="caution">
    <text evidence="2">The sequence shown here is derived from an EMBL/GenBank/DDBJ whole genome shotgun (WGS) entry which is preliminary data.</text>
</comment>
<keyword evidence="1" id="KW-0732">Signal</keyword>
<dbReference type="EMBL" id="ATCF01000005">
    <property type="protein sequence ID" value="EPE01074.1"/>
    <property type="molecule type" value="Genomic_DNA"/>
</dbReference>
<feature type="signal peptide" evidence="1">
    <location>
        <begin position="1"/>
        <end position="24"/>
    </location>
</feature>
<dbReference type="AlphaFoldDB" id="S3BIE0"/>
<name>S3BIE0_9BURK</name>
<dbReference type="HOGENOM" id="CLU_1685671_0_0_4"/>
<gene>
    <name evidence="2" type="ORF">HMPREF1476_00384</name>
</gene>